<gene>
    <name evidence="1" type="ORF">MET9862_02393</name>
</gene>
<keyword evidence="2" id="KW-1185">Reference proteome</keyword>
<organism evidence="1 2">
    <name type="scientific">Methylobacterium symbioticum</name>
    <dbReference type="NCBI Taxonomy" id="2584084"/>
    <lineage>
        <taxon>Bacteria</taxon>
        <taxon>Pseudomonadati</taxon>
        <taxon>Pseudomonadota</taxon>
        <taxon>Alphaproteobacteria</taxon>
        <taxon>Hyphomicrobiales</taxon>
        <taxon>Methylobacteriaceae</taxon>
        <taxon>Methylobacterium</taxon>
    </lineage>
</organism>
<dbReference type="EMBL" id="CABFPH010000029">
    <property type="protein sequence ID" value="VUD71805.1"/>
    <property type="molecule type" value="Genomic_DNA"/>
</dbReference>
<sequence length="172" mass="18739">MSGFSGCGVRSVRGSPQDIDLVKLWCEQASTLPYLRDRIKAEQTRATAAEQERDIAREDAAGWRETHRFCEQQWQEERGVMLDKLAAEREECARLREALAAAVPLLDHIAGQDMTLTRPDGATTCAIKAAEAAADALGVEIGMSEWVELVLTGKPPARSALSRTTGAQDGDL</sequence>
<name>A0A509EEA1_9HYPH</name>
<evidence type="ECO:0000313" key="2">
    <source>
        <dbReference type="Proteomes" id="UP000410984"/>
    </source>
</evidence>
<protein>
    <submittedName>
        <fullName evidence="1">Uncharacterized protein</fullName>
    </submittedName>
</protein>
<reference evidence="1 2" key="1">
    <citation type="submission" date="2019-06" db="EMBL/GenBank/DDBJ databases">
        <authorList>
            <person name="Rodrigo-Torres L."/>
            <person name="Arahal R. D."/>
            <person name="Lucena T."/>
        </authorList>
    </citation>
    <scope>NUCLEOTIDE SEQUENCE [LARGE SCALE GENOMIC DNA]</scope>
    <source>
        <strain evidence="1 2">SB0023/3</strain>
    </source>
</reference>
<accession>A0A509EEA1</accession>
<dbReference type="AlphaFoldDB" id="A0A509EEA1"/>
<evidence type="ECO:0000313" key="1">
    <source>
        <dbReference type="EMBL" id="VUD71805.1"/>
    </source>
</evidence>
<proteinExistence type="predicted"/>
<dbReference type="Proteomes" id="UP000410984">
    <property type="component" value="Unassembled WGS sequence"/>
</dbReference>